<gene>
    <name evidence="1" type="ORF">LSAA_7871</name>
</gene>
<sequence>MQLEVSKEAQIQNTSHFGIDSHKKELVEERREDEIPRKKRQKINEDTENNILAREKYIIASPPVIKCQFESGIGKSKFLGLDNLNKLGDLIGRDTWLLYGFLDIDSSFMYSPVKECSNNDIYLEGKGRIKAINSVNDCVERVVKVSTGFIGSEKTEKNYQILQVVVEKNKKIRPNQRKQTTPKT</sequence>
<dbReference type="AlphaFoldDB" id="A0A7R8CVV2"/>
<organism evidence="1 2">
    <name type="scientific">Lepeophtheirus salmonis</name>
    <name type="common">Salmon louse</name>
    <name type="synonym">Caligus salmonis</name>
    <dbReference type="NCBI Taxonomy" id="72036"/>
    <lineage>
        <taxon>Eukaryota</taxon>
        <taxon>Metazoa</taxon>
        <taxon>Ecdysozoa</taxon>
        <taxon>Arthropoda</taxon>
        <taxon>Crustacea</taxon>
        <taxon>Multicrustacea</taxon>
        <taxon>Hexanauplia</taxon>
        <taxon>Copepoda</taxon>
        <taxon>Siphonostomatoida</taxon>
        <taxon>Caligidae</taxon>
        <taxon>Lepeophtheirus</taxon>
    </lineage>
</organism>
<keyword evidence="2" id="KW-1185">Reference proteome</keyword>
<name>A0A7R8CVV2_LEPSM</name>
<reference evidence="1" key="1">
    <citation type="submission" date="2021-02" db="EMBL/GenBank/DDBJ databases">
        <authorList>
            <person name="Bekaert M."/>
        </authorList>
    </citation>
    <scope>NUCLEOTIDE SEQUENCE</scope>
    <source>
        <strain evidence="1">IoA-00</strain>
    </source>
</reference>
<proteinExistence type="predicted"/>
<protein>
    <submittedName>
        <fullName evidence="1">(salmon louse) hypothetical protein</fullName>
    </submittedName>
</protein>
<evidence type="ECO:0000313" key="1">
    <source>
        <dbReference type="EMBL" id="CAF2897462.1"/>
    </source>
</evidence>
<evidence type="ECO:0000313" key="2">
    <source>
        <dbReference type="Proteomes" id="UP000675881"/>
    </source>
</evidence>
<dbReference type="EMBL" id="HG994582">
    <property type="protein sequence ID" value="CAF2897462.1"/>
    <property type="molecule type" value="Genomic_DNA"/>
</dbReference>
<dbReference type="Proteomes" id="UP000675881">
    <property type="component" value="Chromosome 3"/>
</dbReference>
<accession>A0A7R8CVV2</accession>